<dbReference type="InterPro" id="IPR027994">
    <property type="entry name" value="WxL_dom"/>
</dbReference>
<dbReference type="Proteomes" id="UP000002612">
    <property type="component" value="Chromosome"/>
</dbReference>
<sequence length="898" mass="101606">MKRKVNQFGKMCLVGGIIFTQLSSFEIGSSTVYAVIDNKASGIVIKTDKSKVKVDEDIIFTVQGMNNQADQVELILPEGFTFNEEATKELNQQIEMVEVRYLIDSSIVQVKRKLQNSTIDNVKLSIKANKLGNFKFIAKSQHEEMELKTNEVDLKVEGFTQQVVDEEIVKQSDNFSKKQINKLNEETKVSEKKSTDEQVKVCTEEDLSHKKAEIVSSEEETEISLQKEVLNEIDENTYGEEQSDVAFNKGSTEMDNITINGEEPYDEEDENAEIVDDRKQMATIPVEHADRSYESILNYPNVKIIDFKDGTGPAIPADTSLQWRWSSKVEYKVVGSETDNNLTKTYYDFKFKKGAPDKEAYVHIGKAGMHMGRWLDIRINIVKVDRVTDIRIDTPRNSRGAGDFLQITYWGPTRATADISYEFYDHETGEEIEVSGIWNFNKLNRYKAIDLRTDENHLSDLFTYNHTTIAYKESGEGTTDFWGNGGTAETPDTNMTFTYRNLKKLPMRIRLEATKSRVRYERKAISKIAIPRPEVMGEVVEDDSRELYYHVYQDIPPQANTSYNPNSFAIESTVDPSFKVKDIKILDESETDVSSYFDITNENNKIIAKAKDNIVSKESFSDKFYDMQIRGSLIEGADSKSYYKNGYLEIPVAAKNYVDGDEKGQTSNQDIAKIKYKGIPMGEAVPQTVKVGTDLSKIDISNFVTNLSVDTNAEIDKPISVVRLEDIPKTDALGDYTVTAIIKTNQGVEAKVKVPIKIVEGTLKLVDVPKVISFNNLVIASKPTIYNPSFIDGKVTVVDGRAKKQKWRLGVKEVKPLTSNNNDQLIGAMVYTDEKGINHTLNMENTEVLSHTLKDDNNYDVFWNKNQGIRLQVVPGPNVKTNTKYQGELQWTLTDAPI</sequence>
<dbReference type="PATRIC" id="fig|288681.22.peg.4817"/>
<organism evidence="3 4">
    <name type="scientific">Bacillus cereus (strain ZK / E33L)</name>
    <dbReference type="NCBI Taxonomy" id="288681"/>
    <lineage>
        <taxon>Bacteria</taxon>
        <taxon>Bacillati</taxon>
        <taxon>Bacillota</taxon>
        <taxon>Bacilli</taxon>
        <taxon>Bacillales</taxon>
        <taxon>Bacillaceae</taxon>
        <taxon>Bacillus</taxon>
        <taxon>Bacillus cereus group</taxon>
    </lineage>
</organism>
<feature type="domain" description="WxL" evidence="1">
    <location>
        <begin position="760"/>
        <end position="897"/>
    </location>
</feature>
<reference evidence="4" key="1">
    <citation type="journal article" date="2006" name="J. Bacteriol.">
        <title>Pathogenomic sequence analysis of Bacillus cereus and Bacillus thuringiensis isolates closely related to Bacillus anthracis.</title>
        <authorList>
            <person name="Han C.S."/>
            <person name="Xie G."/>
            <person name="Challacombe J.F."/>
            <person name="Altherr M.R."/>
            <person name="Bhotika S.S."/>
            <person name="Brown N."/>
            <person name="Bruce D."/>
            <person name="Campbell C.S."/>
            <person name="Campbell M.L."/>
            <person name="Chen J."/>
            <person name="Chertkov O."/>
            <person name="Cleland C."/>
            <person name="Dimitrijevic M."/>
            <person name="Doggett N.A."/>
            <person name="Fawcett J.J."/>
            <person name="Glavina T."/>
            <person name="Goodwin L.A."/>
            <person name="Green L.D."/>
            <person name="Hill K.K."/>
            <person name="Hitchcock P."/>
            <person name="Jackson P.J."/>
            <person name="Keim P."/>
            <person name="Kewalramani A.R."/>
            <person name="Longmire J."/>
            <person name="Lucas S."/>
            <person name="Malfatti S."/>
            <person name="McMurry K."/>
            <person name="Meincke L.J."/>
            <person name="Misra M."/>
            <person name="Moseman B.L."/>
            <person name="Mundt M."/>
            <person name="Munk A.C."/>
            <person name="Okinaka R.T."/>
            <person name="Parson-Quintana B."/>
            <person name="Reilly L.P."/>
            <person name="Richardson P."/>
            <person name="Robinson D.L."/>
            <person name="Rubin E."/>
            <person name="Saunders E."/>
            <person name="Tapia R."/>
            <person name="Tesmer J.G."/>
            <person name="Thayer N."/>
            <person name="Thompson L.S."/>
            <person name="Tice H."/>
            <person name="Ticknor L.O."/>
            <person name="Wills P.L."/>
            <person name="Brettin T.S."/>
            <person name="Gilna P."/>
        </authorList>
    </citation>
    <scope>NUCLEOTIDE SEQUENCE [LARGE SCALE GENOMIC DNA]</scope>
    <source>
        <strain evidence="4">ZK / E33L</strain>
    </source>
</reference>
<dbReference type="RefSeq" id="WP_000824498.1">
    <property type="nucleotide sequence ID" value="NC_006274.1"/>
</dbReference>
<evidence type="ECO:0000313" key="3">
    <source>
        <dbReference type="EMBL" id="AAU19478.1"/>
    </source>
</evidence>
<dbReference type="KEGG" id="bcz:BCE33L0765"/>
<accession>Q63FE3</accession>
<gene>
    <name evidence="3" type="ordered locus">BCE33L0765</name>
</gene>
<dbReference type="Pfam" id="PF20596">
    <property type="entry name" value="pAdhesive_11"/>
    <property type="match status" value="1"/>
</dbReference>
<proteinExistence type="predicted"/>
<evidence type="ECO:0000313" key="4">
    <source>
        <dbReference type="Proteomes" id="UP000002612"/>
    </source>
</evidence>
<dbReference type="InterPro" id="IPR046771">
    <property type="entry name" value="pAdhesive_11"/>
</dbReference>
<dbReference type="EMBL" id="CP000001">
    <property type="protein sequence ID" value="AAU19478.1"/>
    <property type="molecule type" value="Genomic_DNA"/>
</dbReference>
<evidence type="ECO:0000259" key="2">
    <source>
        <dbReference type="Pfam" id="PF20596"/>
    </source>
</evidence>
<dbReference type="Pfam" id="PF13731">
    <property type="entry name" value="WxL"/>
    <property type="match status" value="1"/>
</dbReference>
<name>Q63FE3_BACCZ</name>
<dbReference type="AlphaFoldDB" id="Q63FE3"/>
<evidence type="ECO:0000259" key="1">
    <source>
        <dbReference type="Pfam" id="PF13731"/>
    </source>
</evidence>
<feature type="domain" description="Putative adhesive" evidence="2">
    <location>
        <begin position="55"/>
        <end position="151"/>
    </location>
</feature>
<protein>
    <submittedName>
        <fullName evidence="3">Uncharacterized protein</fullName>
    </submittedName>
</protein>